<evidence type="ECO:0000256" key="2">
    <source>
        <dbReference type="SAM" id="Phobius"/>
    </source>
</evidence>
<dbReference type="PANTHER" id="PTHR37539:SF1">
    <property type="entry name" value="ER-BOUND OXYGENASE MPAB_MPAB'_RUBBER OXYGENASE CATALYTIC DOMAIN-CONTAINING PROTEIN"/>
    <property type="match status" value="1"/>
</dbReference>
<dbReference type="Proteomes" id="UP001176521">
    <property type="component" value="Unassembled WGS sequence"/>
</dbReference>
<feature type="transmembrane region" description="Helical" evidence="2">
    <location>
        <begin position="643"/>
        <end position="668"/>
    </location>
</feature>
<dbReference type="GO" id="GO:0016491">
    <property type="term" value="F:oxidoreductase activity"/>
    <property type="evidence" value="ECO:0007669"/>
    <property type="project" value="InterPro"/>
</dbReference>
<dbReference type="PANTHER" id="PTHR37539">
    <property type="entry name" value="SECRETED PROTEIN-RELATED"/>
    <property type="match status" value="1"/>
</dbReference>
<feature type="compositionally biased region" description="Polar residues" evidence="1">
    <location>
        <begin position="458"/>
        <end position="467"/>
    </location>
</feature>
<dbReference type="InterPro" id="IPR018713">
    <property type="entry name" value="MPAB/Lcp_cat_dom"/>
</dbReference>
<feature type="transmembrane region" description="Helical" evidence="2">
    <location>
        <begin position="718"/>
        <end position="742"/>
    </location>
</feature>
<dbReference type="EMBL" id="JAPDMQ010000080">
    <property type="protein sequence ID" value="KAK0536217.1"/>
    <property type="molecule type" value="Genomic_DNA"/>
</dbReference>
<proteinExistence type="predicted"/>
<keyword evidence="2" id="KW-0812">Transmembrane</keyword>
<feature type="region of interest" description="Disordered" evidence="1">
    <location>
        <begin position="565"/>
        <end position="587"/>
    </location>
</feature>
<evidence type="ECO:0000256" key="1">
    <source>
        <dbReference type="SAM" id="MobiDB-lite"/>
    </source>
</evidence>
<dbReference type="Pfam" id="PF09995">
    <property type="entry name" value="MPAB_Lcp_cat"/>
    <property type="match status" value="1"/>
</dbReference>
<keyword evidence="2" id="KW-1133">Transmembrane helix</keyword>
<evidence type="ECO:0000313" key="5">
    <source>
        <dbReference type="Proteomes" id="UP001176521"/>
    </source>
</evidence>
<protein>
    <recommendedName>
        <fullName evidence="3">ER-bound oxygenase mpaB/mpaB'/Rubber oxygenase catalytic domain-containing protein</fullName>
    </recommendedName>
</protein>
<accession>A0AAN6GDW0</accession>
<dbReference type="AlphaFoldDB" id="A0AAN6GDW0"/>
<feature type="region of interest" description="Disordered" evidence="1">
    <location>
        <begin position="434"/>
        <end position="474"/>
    </location>
</feature>
<comment type="caution">
    <text evidence="4">The sequence shown here is derived from an EMBL/GenBank/DDBJ whole genome shotgun (WGS) entry which is preliminary data.</text>
</comment>
<feature type="domain" description="ER-bound oxygenase mpaB/mpaB'/Rubber oxygenase catalytic" evidence="3">
    <location>
        <begin position="388"/>
        <end position="647"/>
    </location>
</feature>
<dbReference type="InterPro" id="IPR037473">
    <property type="entry name" value="Lcp-like"/>
</dbReference>
<reference evidence="4" key="1">
    <citation type="journal article" date="2023" name="PhytoFront">
        <title>Draft Genome Resources of Seven Strains of Tilletia horrida, Causal Agent of Kernel Smut of Rice.</title>
        <authorList>
            <person name="Khanal S."/>
            <person name="Antony Babu S."/>
            <person name="Zhou X.G."/>
        </authorList>
    </citation>
    <scope>NUCLEOTIDE SEQUENCE</scope>
    <source>
        <strain evidence="4">TX3</strain>
    </source>
</reference>
<organism evidence="4 5">
    <name type="scientific">Tilletia horrida</name>
    <dbReference type="NCBI Taxonomy" id="155126"/>
    <lineage>
        <taxon>Eukaryota</taxon>
        <taxon>Fungi</taxon>
        <taxon>Dikarya</taxon>
        <taxon>Basidiomycota</taxon>
        <taxon>Ustilaginomycotina</taxon>
        <taxon>Exobasidiomycetes</taxon>
        <taxon>Tilletiales</taxon>
        <taxon>Tilletiaceae</taxon>
        <taxon>Tilletia</taxon>
    </lineage>
</organism>
<evidence type="ECO:0000313" key="4">
    <source>
        <dbReference type="EMBL" id="KAK0536217.1"/>
    </source>
</evidence>
<feature type="compositionally biased region" description="Basic and acidic residues" evidence="1">
    <location>
        <begin position="445"/>
        <end position="455"/>
    </location>
</feature>
<gene>
    <name evidence="4" type="ORF">OC842_002046</name>
</gene>
<feature type="transmembrane region" description="Helical" evidence="2">
    <location>
        <begin position="12"/>
        <end position="29"/>
    </location>
</feature>
<evidence type="ECO:0000259" key="3">
    <source>
        <dbReference type="Pfam" id="PF09995"/>
    </source>
</evidence>
<keyword evidence="2" id="KW-0472">Membrane</keyword>
<keyword evidence="5" id="KW-1185">Reference proteome</keyword>
<sequence>MSPLILLPTIDPLTILLTLALVTTFLLLTERGKNAFGTLYLHLTGTSPTHLARPISYFGKDDPWPVFDSFSLWARAVKAVRGTPASVLRGREGLRELSGSGWRQICNFAVDTTSNVWISDVKLERWRMMADPQADAALAALRRVNPVALSKDPLTDICTLDVDAHTAASLPPDHPRISISSASPTSPSCRPFLDQISDRPPRGAGAISEAWFQLRDERRKASGLSVSTPLSAEELAEELREEARVIRAGQQVFYKYLEPMQITLLHFSLTGGFSSPKIMSVLRQTGYLVPSRDPYAEIVKPKATDNPPTSTPQSIPSAYALPLSQVSSPAHQRSAARTLTRLMETSQFVADVMQDVDGLLPPPLHSSAWVRSLFPQHVHADAGKEDGSHSMAGGLAEEERAFLERVGGGRGWQAAVRVRLLHASVRARIWASIDGSHLPPGTEPSKSDDGDEARCPFDTTTQAQETSKGAGKGTYDVALSGQPINQEDTLATLAGFSSAPLWCLSRLGLPLTPQEREDFTALWRHVGFYMGCDVDLLRVHFADARAALGLLFSVVGHVYPESVTGRVGEGEDDQDGKTTGQLQHQSPHQQQGTIAALALLQAVADQPPLRIPLEVHHALARHFLGPCLATYLRLPRTRPRTQLAADLLLLSAHVPVHFTSACVLYPRALRERWMRERVRLARGDVRRVVRGMLGGLATYTGQGGLVREGKGGVGRDEWARVVIMVEMTGFMAALGAAAWAGFRYGLLPLFSS</sequence>
<name>A0AAN6GDW0_9BASI</name>